<proteinExistence type="predicted"/>
<feature type="signal peptide" evidence="1">
    <location>
        <begin position="1"/>
        <end position="18"/>
    </location>
</feature>
<evidence type="ECO:0000256" key="1">
    <source>
        <dbReference type="SAM" id="SignalP"/>
    </source>
</evidence>
<keyword evidence="1" id="KW-0732">Signal</keyword>
<evidence type="ECO:0008006" key="4">
    <source>
        <dbReference type="Google" id="ProtNLM"/>
    </source>
</evidence>
<evidence type="ECO:0000313" key="2">
    <source>
        <dbReference type="EMBL" id="WPJ95253.1"/>
    </source>
</evidence>
<sequence length="172" mass="18444">MKSAIRHPLFVISILAMASCFTGCETVKSALYEPVPYDEVAAEQNITLEEAAALGIVRPKSSMAPLIEAATSLIPVPGAAPLTSLVLNGALAIGAVWLGKKKHTADKVATSLIQGIDTFRDVLDQTPQGEKIDASLTATLKEHQNALQVQREIAKLLERYQTPTKQPIDLDT</sequence>
<dbReference type="EMBL" id="CP138858">
    <property type="protein sequence ID" value="WPJ95253.1"/>
    <property type="molecule type" value="Genomic_DNA"/>
</dbReference>
<name>A0ABZ0RIF0_9BACT</name>
<protein>
    <recommendedName>
        <fullName evidence="4">Lipoprotein</fullName>
    </recommendedName>
</protein>
<dbReference type="RefSeq" id="WP_319832146.1">
    <property type="nucleotide sequence ID" value="NZ_CP138858.1"/>
</dbReference>
<dbReference type="Proteomes" id="UP001324993">
    <property type="component" value="Chromosome"/>
</dbReference>
<evidence type="ECO:0000313" key="3">
    <source>
        <dbReference type="Proteomes" id="UP001324993"/>
    </source>
</evidence>
<dbReference type="PROSITE" id="PS51257">
    <property type="entry name" value="PROKAR_LIPOPROTEIN"/>
    <property type="match status" value="1"/>
</dbReference>
<organism evidence="2 3">
    <name type="scientific">Coraliomargarita algicola</name>
    <dbReference type="NCBI Taxonomy" id="3092156"/>
    <lineage>
        <taxon>Bacteria</taxon>
        <taxon>Pseudomonadati</taxon>
        <taxon>Verrucomicrobiota</taxon>
        <taxon>Opitutia</taxon>
        <taxon>Puniceicoccales</taxon>
        <taxon>Coraliomargaritaceae</taxon>
        <taxon>Coraliomargarita</taxon>
    </lineage>
</organism>
<gene>
    <name evidence="2" type="ORF">SH580_17665</name>
</gene>
<keyword evidence="3" id="KW-1185">Reference proteome</keyword>
<accession>A0ABZ0RIF0</accession>
<reference evidence="2 3" key="1">
    <citation type="submission" date="2023-11" db="EMBL/GenBank/DDBJ databases">
        <title>Coraliomargarita sp. nov., isolated from marine algae.</title>
        <authorList>
            <person name="Lee J.K."/>
            <person name="Baek J.H."/>
            <person name="Kim J.M."/>
            <person name="Choi D.G."/>
            <person name="Jeon C.O."/>
        </authorList>
    </citation>
    <scope>NUCLEOTIDE SEQUENCE [LARGE SCALE GENOMIC DNA]</scope>
    <source>
        <strain evidence="2 3">J2-16</strain>
    </source>
</reference>
<feature type="chain" id="PRO_5045898765" description="Lipoprotein" evidence="1">
    <location>
        <begin position="19"/>
        <end position="172"/>
    </location>
</feature>